<name>A0A165H6Z7_XYLHT</name>
<evidence type="ECO:0000256" key="1">
    <source>
        <dbReference type="SAM" id="Phobius"/>
    </source>
</evidence>
<dbReference type="InParanoid" id="A0A165H6Z7"/>
<keyword evidence="3" id="KW-1185">Reference proteome</keyword>
<dbReference type="AlphaFoldDB" id="A0A165H6Z7"/>
<organism evidence="2 3">
    <name type="scientific">Xylona heveae (strain CBS 132557 / TC161)</name>
    <dbReference type="NCBI Taxonomy" id="1328760"/>
    <lineage>
        <taxon>Eukaryota</taxon>
        <taxon>Fungi</taxon>
        <taxon>Dikarya</taxon>
        <taxon>Ascomycota</taxon>
        <taxon>Pezizomycotina</taxon>
        <taxon>Xylonomycetes</taxon>
        <taxon>Xylonales</taxon>
        <taxon>Xylonaceae</taxon>
        <taxon>Xylona</taxon>
    </lineage>
</organism>
<evidence type="ECO:0000313" key="3">
    <source>
        <dbReference type="Proteomes" id="UP000076632"/>
    </source>
</evidence>
<dbReference type="EMBL" id="KV407458">
    <property type="protein sequence ID" value="KZF23071.1"/>
    <property type="molecule type" value="Genomic_DNA"/>
</dbReference>
<evidence type="ECO:0000313" key="2">
    <source>
        <dbReference type="EMBL" id="KZF23071.1"/>
    </source>
</evidence>
<gene>
    <name evidence="2" type="ORF">L228DRAFT_247518</name>
</gene>
<sequence length="87" mass="10145">MIGLELVEARGEKETGGLFSQRILITFVSLPLLVPDDPFQFPFLMFCLTFLLRSVARTRISFRAAKRDRYPIVERRIQLQQCVLESR</sequence>
<dbReference type="Proteomes" id="UP000076632">
    <property type="component" value="Unassembled WGS sequence"/>
</dbReference>
<keyword evidence="1" id="KW-1133">Transmembrane helix</keyword>
<dbReference type="GeneID" id="28897793"/>
<accession>A0A165H6Z7</accession>
<proteinExistence type="predicted"/>
<reference evidence="2 3" key="1">
    <citation type="journal article" date="2016" name="Fungal Biol.">
        <title>The genome of Xylona heveae provides a window into fungal endophytism.</title>
        <authorList>
            <person name="Gazis R."/>
            <person name="Kuo A."/>
            <person name="Riley R."/>
            <person name="LaButti K."/>
            <person name="Lipzen A."/>
            <person name="Lin J."/>
            <person name="Amirebrahimi M."/>
            <person name="Hesse C.N."/>
            <person name="Spatafora J.W."/>
            <person name="Henrissat B."/>
            <person name="Hainaut M."/>
            <person name="Grigoriev I.V."/>
            <person name="Hibbett D.S."/>
        </authorList>
    </citation>
    <scope>NUCLEOTIDE SEQUENCE [LARGE SCALE GENOMIC DNA]</scope>
    <source>
        <strain evidence="2 3">TC161</strain>
    </source>
</reference>
<dbReference type="RefSeq" id="XP_018188626.1">
    <property type="nucleotide sequence ID" value="XM_018332656.1"/>
</dbReference>
<protein>
    <submittedName>
        <fullName evidence="2">Uncharacterized protein</fullName>
    </submittedName>
</protein>
<keyword evidence="1" id="KW-0472">Membrane</keyword>
<keyword evidence="1" id="KW-0812">Transmembrane</keyword>
<feature type="transmembrane region" description="Helical" evidence="1">
    <location>
        <begin position="39"/>
        <end position="56"/>
    </location>
</feature>